<feature type="signal peptide" evidence="1">
    <location>
        <begin position="1"/>
        <end position="21"/>
    </location>
</feature>
<gene>
    <name evidence="2" type="ORF">QR680_005333</name>
</gene>
<dbReference type="AlphaFoldDB" id="A0AA39LUM9"/>
<name>A0AA39LUM9_9BILA</name>
<evidence type="ECO:0000313" key="2">
    <source>
        <dbReference type="EMBL" id="KAK0410806.1"/>
    </source>
</evidence>
<keyword evidence="1" id="KW-0732">Signal</keyword>
<organism evidence="2 3">
    <name type="scientific">Steinernema hermaphroditum</name>
    <dbReference type="NCBI Taxonomy" id="289476"/>
    <lineage>
        <taxon>Eukaryota</taxon>
        <taxon>Metazoa</taxon>
        <taxon>Ecdysozoa</taxon>
        <taxon>Nematoda</taxon>
        <taxon>Chromadorea</taxon>
        <taxon>Rhabditida</taxon>
        <taxon>Tylenchina</taxon>
        <taxon>Panagrolaimomorpha</taxon>
        <taxon>Strongyloidoidea</taxon>
        <taxon>Steinernematidae</taxon>
        <taxon>Steinernema</taxon>
    </lineage>
</organism>
<keyword evidence="3" id="KW-1185">Reference proteome</keyword>
<reference evidence="2" key="1">
    <citation type="submission" date="2023-06" db="EMBL/GenBank/DDBJ databases">
        <title>Genomic analysis of the entomopathogenic nematode Steinernema hermaphroditum.</title>
        <authorList>
            <person name="Schwarz E.M."/>
            <person name="Heppert J.K."/>
            <person name="Baniya A."/>
            <person name="Schwartz H.T."/>
            <person name="Tan C.-H."/>
            <person name="Antoshechkin I."/>
            <person name="Sternberg P.W."/>
            <person name="Goodrich-Blair H."/>
            <person name="Dillman A.R."/>
        </authorList>
    </citation>
    <scope>NUCLEOTIDE SEQUENCE</scope>
    <source>
        <strain evidence="2">PS9179</strain>
        <tissue evidence="2">Whole animal</tissue>
    </source>
</reference>
<sequence>MSRPLLFAFLLFFFFADVVCGQYYGYGLGYGYPYGMMGGYGMGGYGGYGGYGMYGDYSYNQPMIVRRVIYTMPGMYSGGFYPGLYGTKMATAKN</sequence>
<feature type="chain" id="PRO_5041329831" evidence="1">
    <location>
        <begin position="22"/>
        <end position="94"/>
    </location>
</feature>
<dbReference type="Proteomes" id="UP001175271">
    <property type="component" value="Unassembled WGS sequence"/>
</dbReference>
<accession>A0AA39LUM9</accession>
<evidence type="ECO:0000256" key="1">
    <source>
        <dbReference type="SAM" id="SignalP"/>
    </source>
</evidence>
<comment type="caution">
    <text evidence="2">The sequence shown here is derived from an EMBL/GenBank/DDBJ whole genome shotgun (WGS) entry which is preliminary data.</text>
</comment>
<proteinExistence type="predicted"/>
<dbReference type="EMBL" id="JAUCMV010000003">
    <property type="protein sequence ID" value="KAK0410806.1"/>
    <property type="molecule type" value="Genomic_DNA"/>
</dbReference>
<protein>
    <submittedName>
        <fullName evidence="2">Uncharacterized protein</fullName>
    </submittedName>
</protein>
<evidence type="ECO:0000313" key="3">
    <source>
        <dbReference type="Proteomes" id="UP001175271"/>
    </source>
</evidence>